<dbReference type="RefSeq" id="WP_353932291.1">
    <property type="nucleotide sequence ID" value="NZ_CP150886.1"/>
</dbReference>
<dbReference type="PANTHER" id="PTHR34800:SF1">
    <property type="entry name" value="TETRAPYRROLE-BINDING PROTEIN, CHLOROPLASTIC"/>
    <property type="match status" value="1"/>
</dbReference>
<protein>
    <submittedName>
        <fullName evidence="2">GUN4 domain-containing protein</fullName>
    </submittedName>
</protein>
<evidence type="ECO:0000259" key="1">
    <source>
        <dbReference type="Pfam" id="PF05419"/>
    </source>
</evidence>
<gene>
    <name evidence="2" type="ORF">WJM97_06815</name>
</gene>
<proteinExistence type="predicted"/>
<dbReference type="Gene3D" id="1.10.10.1770">
    <property type="entry name" value="Gun4-like"/>
    <property type="match status" value="1"/>
</dbReference>
<sequence length="154" mass="18014">MYKINYTKLDYLLSQSAWKKADIETRKIMLEITGANQREELLMTATDLQKFPCSELKIIDKLWREASNERFGFHVIADIYKELDQDYLLLAKQVGWCNDGNWIKCEQINFTNDAPVGHLPITWLVPSTFSGYWLARFASAGWRVLLKRIIECEC</sequence>
<dbReference type="PANTHER" id="PTHR34800">
    <property type="entry name" value="TETRAPYRROLE-BINDING PROTEIN, CHLOROPLASTIC"/>
    <property type="match status" value="1"/>
</dbReference>
<dbReference type="EMBL" id="CP150886">
    <property type="protein sequence ID" value="WZB89390.1"/>
    <property type="molecule type" value="Genomic_DNA"/>
</dbReference>
<dbReference type="InterPro" id="IPR037215">
    <property type="entry name" value="GUN4-like_sf"/>
</dbReference>
<evidence type="ECO:0000313" key="3">
    <source>
        <dbReference type="Proteomes" id="UP001483337"/>
    </source>
</evidence>
<accession>A0ABZ2UWX2</accession>
<name>A0ABZ2UWX2_9CYAN</name>
<dbReference type="Proteomes" id="UP001483337">
    <property type="component" value="Chromosome"/>
</dbReference>
<feature type="domain" description="GUN4-like" evidence="1">
    <location>
        <begin position="3"/>
        <end position="122"/>
    </location>
</feature>
<evidence type="ECO:0000313" key="2">
    <source>
        <dbReference type="EMBL" id="WZB89390.1"/>
    </source>
</evidence>
<dbReference type="Gene3D" id="1.25.40.620">
    <property type="match status" value="1"/>
</dbReference>
<dbReference type="InterPro" id="IPR008629">
    <property type="entry name" value="GUN4-like"/>
</dbReference>
<reference evidence="2 3" key="1">
    <citation type="submission" date="2024-04" db="EMBL/GenBank/DDBJ databases">
        <title>Okeanomitos corallinicola gen. &amp; sp. nov. (Nostocales, Cyanobacteria), a new toxic marine heterocyst-forming cyanobacterium from a coral reef.</title>
        <authorList>
            <person name="Li H."/>
            <person name="Li R."/>
            <person name="Kang J."/>
            <person name="Hii K.S."/>
            <person name="Mohamed H.F."/>
            <person name="Xu X."/>
            <person name="Luo Z."/>
        </authorList>
    </citation>
    <scope>NUCLEOTIDE SEQUENCE [LARGE SCALE GENOMIC DNA]</scope>
    <source>
        <strain evidence="2 3">TIOX110</strain>
    </source>
</reference>
<dbReference type="SUPFAM" id="SSF140869">
    <property type="entry name" value="GUN4-like"/>
    <property type="match status" value="1"/>
</dbReference>
<dbReference type="Pfam" id="PF05419">
    <property type="entry name" value="GUN4"/>
    <property type="match status" value="1"/>
</dbReference>
<organism evidence="2 3">
    <name type="scientific">Okeanomitos corallinicola TIOX110</name>
    <dbReference type="NCBI Taxonomy" id="3133117"/>
    <lineage>
        <taxon>Bacteria</taxon>
        <taxon>Bacillati</taxon>
        <taxon>Cyanobacteriota</taxon>
        <taxon>Cyanophyceae</taxon>
        <taxon>Nostocales</taxon>
        <taxon>Aphanizomenonaceae</taxon>
        <taxon>Okeanomitos</taxon>
    </lineage>
</organism>
<dbReference type="CDD" id="cd16383">
    <property type="entry name" value="GUN4"/>
    <property type="match status" value="1"/>
</dbReference>
<keyword evidence="3" id="KW-1185">Reference proteome</keyword>